<evidence type="ECO:0000256" key="3">
    <source>
        <dbReference type="ARBA" id="ARBA00023241"/>
    </source>
</evidence>
<dbReference type="InterPro" id="IPR002213">
    <property type="entry name" value="UDP_glucos_trans"/>
</dbReference>
<name>A0A7J0EL33_9ERIC</name>
<dbReference type="OrthoDB" id="5835829at2759"/>
<accession>A0A7J0EL33</accession>
<reference evidence="4 5" key="1">
    <citation type="submission" date="2019-07" db="EMBL/GenBank/DDBJ databases">
        <title>De Novo Assembly of kiwifruit Actinidia rufa.</title>
        <authorList>
            <person name="Sugita-Konishi S."/>
            <person name="Sato K."/>
            <person name="Mori E."/>
            <person name="Abe Y."/>
            <person name="Kisaki G."/>
            <person name="Hamano K."/>
            <person name="Suezawa K."/>
            <person name="Otani M."/>
            <person name="Fukuda T."/>
            <person name="Manabe T."/>
            <person name="Gomi K."/>
            <person name="Tabuchi M."/>
            <person name="Akimitsu K."/>
            <person name="Kataoka I."/>
        </authorList>
    </citation>
    <scope>NUCLEOTIDE SEQUENCE [LARGE SCALE GENOMIC DNA]</scope>
    <source>
        <strain evidence="5">cv. Fuchu</strain>
    </source>
</reference>
<protein>
    <submittedName>
        <fullName evidence="4">UDP-Glycosyltransferase superfamily protein</fullName>
    </submittedName>
</protein>
<dbReference type="PANTHER" id="PTHR11926:SF1375">
    <property type="entry name" value="GLYCOSYLTRANSFERASE"/>
    <property type="match status" value="1"/>
</dbReference>
<keyword evidence="3" id="KW-0284">Flavonoid biosynthesis</keyword>
<dbReference type="Gene3D" id="3.40.50.2000">
    <property type="entry name" value="Glycogen Phosphorylase B"/>
    <property type="match status" value="3"/>
</dbReference>
<dbReference type="GO" id="GO:0080043">
    <property type="term" value="F:quercetin 3-O-glucosyltransferase activity"/>
    <property type="evidence" value="ECO:0007669"/>
    <property type="project" value="TreeGrafter"/>
</dbReference>
<dbReference type="SUPFAM" id="SSF53756">
    <property type="entry name" value="UDP-Glycosyltransferase/glycogen phosphorylase"/>
    <property type="match status" value="1"/>
</dbReference>
<evidence type="ECO:0000313" key="4">
    <source>
        <dbReference type="EMBL" id="GFY86337.1"/>
    </source>
</evidence>
<dbReference type="PANTHER" id="PTHR11926">
    <property type="entry name" value="GLUCOSYL/GLUCURONOSYL TRANSFERASES"/>
    <property type="match status" value="1"/>
</dbReference>
<evidence type="ECO:0000256" key="2">
    <source>
        <dbReference type="ARBA" id="ARBA00022679"/>
    </source>
</evidence>
<organism evidence="4 5">
    <name type="scientific">Actinidia rufa</name>
    <dbReference type="NCBI Taxonomy" id="165716"/>
    <lineage>
        <taxon>Eukaryota</taxon>
        <taxon>Viridiplantae</taxon>
        <taxon>Streptophyta</taxon>
        <taxon>Embryophyta</taxon>
        <taxon>Tracheophyta</taxon>
        <taxon>Spermatophyta</taxon>
        <taxon>Magnoliopsida</taxon>
        <taxon>eudicotyledons</taxon>
        <taxon>Gunneridae</taxon>
        <taxon>Pentapetalae</taxon>
        <taxon>asterids</taxon>
        <taxon>Ericales</taxon>
        <taxon>Actinidiaceae</taxon>
        <taxon>Actinidia</taxon>
    </lineage>
</organism>
<comment type="similarity">
    <text evidence="1">Belongs to the UDP-glycosyltransferase family.</text>
</comment>
<dbReference type="GO" id="GO:0080044">
    <property type="term" value="F:quercetin 7-O-glucosyltransferase activity"/>
    <property type="evidence" value="ECO:0007669"/>
    <property type="project" value="TreeGrafter"/>
</dbReference>
<keyword evidence="5" id="KW-1185">Reference proteome</keyword>
<dbReference type="GO" id="GO:0009813">
    <property type="term" value="P:flavonoid biosynthetic process"/>
    <property type="evidence" value="ECO:0007669"/>
    <property type="project" value="UniProtKB-KW"/>
</dbReference>
<dbReference type="Pfam" id="PF00201">
    <property type="entry name" value="UDPGT"/>
    <property type="match status" value="1"/>
</dbReference>
<dbReference type="Proteomes" id="UP000585474">
    <property type="component" value="Unassembled WGS sequence"/>
</dbReference>
<sequence length="248" mass="27822">MAGGGESITFELIYDDYTEGEKLAVPDFSMPGLPEIRVPTLHSLGSDTGRYPPIIRHVLIQFSNIDKADWVLFNSFYQLVEEVLKWMSNPWPVKTIGPTVPSIYLDKRVDNDCDYGFHLYKPDSESCLKWLNTKDTESVVYVSFGSAASLNAEQMAEALKRNCYNFLWVTWSPQLEVLAHRAVGCFITHCGWNSTVEAISSGVPVVAVPQFLDWTTNAYFVEQVFGVGVTTMVDEKGVAAKDEIERCI</sequence>
<evidence type="ECO:0000256" key="1">
    <source>
        <dbReference type="ARBA" id="ARBA00009995"/>
    </source>
</evidence>
<comment type="caution">
    <text evidence="4">The sequence shown here is derived from an EMBL/GenBank/DDBJ whole genome shotgun (WGS) entry which is preliminary data.</text>
</comment>
<evidence type="ECO:0000313" key="5">
    <source>
        <dbReference type="Proteomes" id="UP000585474"/>
    </source>
</evidence>
<dbReference type="EMBL" id="BJWL01000004">
    <property type="protein sequence ID" value="GFY86337.1"/>
    <property type="molecule type" value="Genomic_DNA"/>
</dbReference>
<dbReference type="AlphaFoldDB" id="A0A7J0EL33"/>
<keyword evidence="2 4" id="KW-0808">Transferase</keyword>
<dbReference type="CDD" id="cd03784">
    <property type="entry name" value="GT1_Gtf-like"/>
    <property type="match status" value="1"/>
</dbReference>
<proteinExistence type="inferred from homology"/>
<gene>
    <name evidence="4" type="ORF">Acr_04g0010750</name>
</gene>